<organism evidence="1 2">
    <name type="scientific">Rangifer tarandus platyrhynchus</name>
    <name type="common">Svalbard reindeer</name>
    <dbReference type="NCBI Taxonomy" id="3082113"/>
    <lineage>
        <taxon>Eukaryota</taxon>
        <taxon>Metazoa</taxon>
        <taxon>Chordata</taxon>
        <taxon>Craniata</taxon>
        <taxon>Vertebrata</taxon>
        <taxon>Euteleostomi</taxon>
        <taxon>Mammalia</taxon>
        <taxon>Eutheria</taxon>
        <taxon>Laurasiatheria</taxon>
        <taxon>Artiodactyla</taxon>
        <taxon>Ruminantia</taxon>
        <taxon>Pecora</taxon>
        <taxon>Cervidae</taxon>
        <taxon>Odocoileinae</taxon>
        <taxon>Rangifer</taxon>
    </lineage>
</organism>
<dbReference type="Proteomes" id="UP001162501">
    <property type="component" value="Unassembled WGS sequence"/>
</dbReference>
<reference evidence="1" key="1">
    <citation type="submission" date="2025-03" db="EMBL/GenBank/DDBJ databases">
        <authorList>
            <consortium name="ELIXIR-Norway"/>
            <consortium name="Elixir Norway"/>
        </authorList>
    </citation>
    <scope>NUCLEOTIDE SEQUENCE</scope>
</reference>
<feature type="non-terminal residue" evidence="1">
    <location>
        <position position="109"/>
    </location>
</feature>
<feature type="non-terminal residue" evidence="1">
    <location>
        <position position="1"/>
    </location>
</feature>
<sequence length="109" mass="11271">FSPAAGRERRCRQILLCVGSTHRVPATLGLPRSLVCALPVYAAKAPNCPIWSVPCVACSSSFQVLHKSTDSVAPAFCAFPAQAAQAARSLMATLSPGAVHLLPCAVPAS</sequence>
<comment type="caution">
    <text evidence="1">The sequence shown here is derived from an EMBL/GenBank/DDBJ whole genome shotgun (WGS) entry which is preliminary data.</text>
</comment>
<proteinExistence type="predicted"/>
<name>A0ACB1KEV6_RANTA</name>
<evidence type="ECO:0000313" key="1">
    <source>
        <dbReference type="EMBL" id="CAM9151769.1"/>
    </source>
</evidence>
<gene>
    <name evidence="1" type="ORF">MRATA1EN22A_LOCUS29113</name>
</gene>
<evidence type="ECO:0000313" key="2">
    <source>
        <dbReference type="Proteomes" id="UP001162501"/>
    </source>
</evidence>
<accession>A0ACB1KEV6</accession>
<protein>
    <submittedName>
        <fullName evidence="1">Uncharacterized protein</fullName>
    </submittedName>
</protein>
<dbReference type="EMBL" id="CATOBB020000404">
    <property type="protein sequence ID" value="CAM9151769.1"/>
    <property type="molecule type" value="Genomic_DNA"/>
</dbReference>